<feature type="compositionally biased region" description="Acidic residues" evidence="1">
    <location>
        <begin position="168"/>
        <end position="199"/>
    </location>
</feature>
<evidence type="ECO:0000256" key="1">
    <source>
        <dbReference type="SAM" id="MobiDB-lite"/>
    </source>
</evidence>
<proteinExistence type="predicted"/>
<evidence type="ECO:0000313" key="3">
    <source>
        <dbReference type="Proteomes" id="UP000737018"/>
    </source>
</evidence>
<dbReference type="AlphaFoldDB" id="A0A8J4S005"/>
<dbReference type="EMBL" id="JRKL02000296">
    <property type="protein sequence ID" value="KAF3972878.1"/>
    <property type="molecule type" value="Genomic_DNA"/>
</dbReference>
<dbReference type="OrthoDB" id="10515222at2759"/>
<comment type="caution">
    <text evidence="2">The sequence shown here is derived from an EMBL/GenBank/DDBJ whole genome shotgun (WGS) entry which is preliminary data.</text>
</comment>
<organism evidence="2 3">
    <name type="scientific">Castanea mollissima</name>
    <name type="common">Chinese chestnut</name>
    <dbReference type="NCBI Taxonomy" id="60419"/>
    <lineage>
        <taxon>Eukaryota</taxon>
        <taxon>Viridiplantae</taxon>
        <taxon>Streptophyta</taxon>
        <taxon>Embryophyta</taxon>
        <taxon>Tracheophyta</taxon>
        <taxon>Spermatophyta</taxon>
        <taxon>Magnoliopsida</taxon>
        <taxon>eudicotyledons</taxon>
        <taxon>Gunneridae</taxon>
        <taxon>Pentapetalae</taxon>
        <taxon>rosids</taxon>
        <taxon>fabids</taxon>
        <taxon>Fagales</taxon>
        <taxon>Fagaceae</taxon>
        <taxon>Castanea</taxon>
    </lineage>
</organism>
<accession>A0A8J4S005</accession>
<reference evidence="2" key="1">
    <citation type="submission" date="2020-03" db="EMBL/GenBank/DDBJ databases">
        <title>Castanea mollissima Vanexum genome sequencing.</title>
        <authorList>
            <person name="Staton M."/>
        </authorList>
    </citation>
    <scope>NUCLEOTIDE SEQUENCE</scope>
    <source>
        <tissue evidence="2">Leaf</tissue>
    </source>
</reference>
<sequence length="199" mass="21980">MDFTSKGGGAWRKFICIQAEVNLLQPFMPSIFLPRSNLPHLWISFRYEKLADVAEINNTPSLKRKVSRQETELFSKQGKTEGDAPEVVSVDPIAVTSIPKSSLNLSILKGMQNNSSIEKILNQGGVYIMWKTGPMIHQVEFNKNFIAVKACVDGFITSPSPSPKTFEVEDEDKDDDSDVDAIDAEDDGASSSSDDEMST</sequence>
<gene>
    <name evidence="2" type="ORF">CMV_003649</name>
</gene>
<feature type="region of interest" description="Disordered" evidence="1">
    <location>
        <begin position="159"/>
        <end position="199"/>
    </location>
</feature>
<evidence type="ECO:0000313" key="2">
    <source>
        <dbReference type="EMBL" id="KAF3972878.1"/>
    </source>
</evidence>
<keyword evidence="3" id="KW-1185">Reference proteome</keyword>
<name>A0A8J4S005_9ROSI</name>
<protein>
    <submittedName>
        <fullName evidence="2">Uncharacterized protein</fullName>
    </submittedName>
</protein>
<dbReference type="Proteomes" id="UP000737018">
    <property type="component" value="Unassembled WGS sequence"/>
</dbReference>